<gene>
    <name evidence="2" type="ORF">LX87_04559</name>
</gene>
<accession>A0A327WQ63</accession>
<protein>
    <recommendedName>
        <fullName evidence="4">Outer membrane lipoprotein-sorting protein</fullName>
    </recommendedName>
</protein>
<sequence>MKNSTFLAIAMATLVSIAATAQTVEEIVSKHVTALGGKDKLNGVKTLYTERSLSVQGMDIPNKTTMVVGKALRTESSVMGNAMIQVIDGSTGWMIRPAMMGGSGNPEDMPAEMVKQQLGQLDPFGPLVNYQEKGNKVELVGKEKVEGKDSYHLKITTKEGLVMEEYLDSNTYLLNKLKVNMNGQQGEMIFSDYKEVEGIPFANTTHMTSEQAGNLVFTTNKVTINGPVDEAIFKKPAK</sequence>
<feature type="signal peptide" evidence="1">
    <location>
        <begin position="1"/>
        <end position="21"/>
    </location>
</feature>
<keyword evidence="1" id="KW-0732">Signal</keyword>
<dbReference type="AlphaFoldDB" id="A0A327WQ63"/>
<dbReference type="Gene3D" id="2.50.20.10">
    <property type="entry name" value="Lipoprotein localisation LolA/LolB/LppX"/>
    <property type="match status" value="1"/>
</dbReference>
<evidence type="ECO:0008006" key="4">
    <source>
        <dbReference type="Google" id="ProtNLM"/>
    </source>
</evidence>
<comment type="caution">
    <text evidence="2">The sequence shown here is derived from an EMBL/GenBank/DDBJ whole genome shotgun (WGS) entry which is preliminary data.</text>
</comment>
<proteinExistence type="predicted"/>
<reference evidence="2 3" key="1">
    <citation type="submission" date="2018-06" db="EMBL/GenBank/DDBJ databases">
        <title>Genomic Encyclopedia of Archaeal and Bacterial Type Strains, Phase II (KMG-II): from individual species to whole genera.</title>
        <authorList>
            <person name="Goeker M."/>
        </authorList>
    </citation>
    <scope>NUCLEOTIDE SEQUENCE [LARGE SCALE GENOMIC DNA]</scope>
    <source>
        <strain evidence="2 3">DSM 21851</strain>
    </source>
</reference>
<keyword evidence="3" id="KW-1185">Reference proteome</keyword>
<dbReference type="EMBL" id="QLMC01000006">
    <property type="protein sequence ID" value="RAJ93047.1"/>
    <property type="molecule type" value="Genomic_DNA"/>
</dbReference>
<dbReference type="RefSeq" id="WP_111630585.1">
    <property type="nucleotide sequence ID" value="NZ_QLMC01000006.1"/>
</dbReference>
<dbReference type="OrthoDB" id="128937at2"/>
<feature type="chain" id="PRO_5016379497" description="Outer membrane lipoprotein-sorting protein" evidence="1">
    <location>
        <begin position="22"/>
        <end position="238"/>
    </location>
</feature>
<organism evidence="2 3">
    <name type="scientific">Larkinella arboricola</name>
    <dbReference type="NCBI Taxonomy" id="643671"/>
    <lineage>
        <taxon>Bacteria</taxon>
        <taxon>Pseudomonadati</taxon>
        <taxon>Bacteroidota</taxon>
        <taxon>Cytophagia</taxon>
        <taxon>Cytophagales</taxon>
        <taxon>Spirosomataceae</taxon>
        <taxon>Larkinella</taxon>
    </lineage>
</organism>
<evidence type="ECO:0000313" key="3">
    <source>
        <dbReference type="Proteomes" id="UP000248790"/>
    </source>
</evidence>
<dbReference type="Proteomes" id="UP000248790">
    <property type="component" value="Unassembled WGS sequence"/>
</dbReference>
<evidence type="ECO:0000256" key="1">
    <source>
        <dbReference type="SAM" id="SignalP"/>
    </source>
</evidence>
<evidence type="ECO:0000313" key="2">
    <source>
        <dbReference type="EMBL" id="RAJ93047.1"/>
    </source>
</evidence>
<name>A0A327WQ63_LARAB</name>